<dbReference type="EMBL" id="JTJO01000034">
    <property type="protein sequence ID" value="OBW98232.1"/>
    <property type="molecule type" value="Genomic_DNA"/>
</dbReference>
<gene>
    <name evidence="2" type="ORF">QV03_07535</name>
</gene>
<accession>A0A1A7P6Y7</accession>
<keyword evidence="1" id="KW-0472">Membrane</keyword>
<organism evidence="2 3">
    <name type="scientific">Gallibacterium anatis</name>
    <dbReference type="NCBI Taxonomy" id="750"/>
    <lineage>
        <taxon>Bacteria</taxon>
        <taxon>Pseudomonadati</taxon>
        <taxon>Pseudomonadota</taxon>
        <taxon>Gammaproteobacteria</taxon>
        <taxon>Pasteurellales</taxon>
        <taxon>Pasteurellaceae</taxon>
        <taxon>Gallibacterium</taxon>
    </lineage>
</organism>
<feature type="transmembrane region" description="Helical" evidence="1">
    <location>
        <begin position="56"/>
        <end position="75"/>
    </location>
</feature>
<keyword evidence="1" id="KW-0812">Transmembrane</keyword>
<evidence type="ECO:0000256" key="1">
    <source>
        <dbReference type="SAM" id="Phobius"/>
    </source>
</evidence>
<dbReference type="AlphaFoldDB" id="A0A1A7P6Y7"/>
<name>A0A1A7P6Y7_9PAST</name>
<dbReference type="NCBIfam" id="TIGR03758">
    <property type="entry name" value="conj_TIGR03758"/>
    <property type="match status" value="1"/>
</dbReference>
<sequence length="76" mass="8425">MSLVLDTFNQLIGSDADTSSKIFRGLLLMIFLTISAWILSSAYKGLALDNLTKDDFASIAIRLSLLFCILTYFILS</sequence>
<dbReference type="RefSeq" id="WP_065232387.1">
    <property type="nucleotide sequence ID" value="NZ_JTJN01000043.1"/>
</dbReference>
<feature type="transmembrane region" description="Helical" evidence="1">
    <location>
        <begin position="26"/>
        <end position="44"/>
    </location>
</feature>
<evidence type="ECO:0000313" key="2">
    <source>
        <dbReference type="EMBL" id="OBW98232.1"/>
    </source>
</evidence>
<dbReference type="InterPro" id="IPR021676">
    <property type="entry name" value="DUF3262"/>
</dbReference>
<protein>
    <recommendedName>
        <fullName evidence="4">Integrating conjugative element protein, PFL_4701 family</fullName>
    </recommendedName>
</protein>
<evidence type="ECO:0000313" key="3">
    <source>
        <dbReference type="Proteomes" id="UP000092643"/>
    </source>
</evidence>
<comment type="caution">
    <text evidence="2">The sequence shown here is derived from an EMBL/GenBank/DDBJ whole genome shotgun (WGS) entry which is preliminary data.</text>
</comment>
<proteinExistence type="predicted"/>
<evidence type="ECO:0008006" key="4">
    <source>
        <dbReference type="Google" id="ProtNLM"/>
    </source>
</evidence>
<dbReference type="Proteomes" id="UP000092643">
    <property type="component" value="Unassembled WGS sequence"/>
</dbReference>
<reference evidence="2 3" key="1">
    <citation type="submission" date="2014-11" db="EMBL/GenBank/DDBJ databases">
        <title>Pan-genome of Gallibacterium spp.</title>
        <authorList>
            <person name="Kudirkiene E."/>
            <person name="Bojesen A.M."/>
        </authorList>
    </citation>
    <scope>NUCLEOTIDE SEQUENCE [LARGE SCALE GENOMIC DNA]</scope>
    <source>
        <strain evidence="2 3">F 279</strain>
    </source>
</reference>
<keyword evidence="1" id="KW-1133">Transmembrane helix</keyword>